<protein>
    <submittedName>
        <fullName evidence="2">Uncharacterized protein</fullName>
    </submittedName>
</protein>
<keyword evidence="1" id="KW-1133">Transmembrane helix</keyword>
<dbReference type="Proteomes" id="UP001054837">
    <property type="component" value="Unassembled WGS sequence"/>
</dbReference>
<evidence type="ECO:0000313" key="3">
    <source>
        <dbReference type="Proteomes" id="UP001054837"/>
    </source>
</evidence>
<feature type="transmembrane region" description="Helical" evidence="1">
    <location>
        <begin position="65"/>
        <end position="83"/>
    </location>
</feature>
<organism evidence="2 3">
    <name type="scientific">Caerostris darwini</name>
    <dbReference type="NCBI Taxonomy" id="1538125"/>
    <lineage>
        <taxon>Eukaryota</taxon>
        <taxon>Metazoa</taxon>
        <taxon>Ecdysozoa</taxon>
        <taxon>Arthropoda</taxon>
        <taxon>Chelicerata</taxon>
        <taxon>Arachnida</taxon>
        <taxon>Araneae</taxon>
        <taxon>Araneomorphae</taxon>
        <taxon>Entelegynae</taxon>
        <taxon>Araneoidea</taxon>
        <taxon>Araneidae</taxon>
        <taxon>Caerostris</taxon>
    </lineage>
</organism>
<dbReference type="EMBL" id="BPLQ01004405">
    <property type="protein sequence ID" value="GIY07836.1"/>
    <property type="molecule type" value="Genomic_DNA"/>
</dbReference>
<keyword evidence="1" id="KW-0812">Transmembrane</keyword>
<dbReference type="AlphaFoldDB" id="A0AAV4QHL7"/>
<evidence type="ECO:0000313" key="2">
    <source>
        <dbReference type="EMBL" id="GIY07836.1"/>
    </source>
</evidence>
<keyword evidence="1" id="KW-0472">Membrane</keyword>
<accession>A0AAV4QHL7</accession>
<evidence type="ECO:0000256" key="1">
    <source>
        <dbReference type="SAM" id="Phobius"/>
    </source>
</evidence>
<gene>
    <name evidence="2" type="ORF">CDAR_420561</name>
</gene>
<reference evidence="2 3" key="1">
    <citation type="submission" date="2021-06" db="EMBL/GenBank/DDBJ databases">
        <title>Caerostris darwini draft genome.</title>
        <authorList>
            <person name="Kono N."/>
            <person name="Arakawa K."/>
        </authorList>
    </citation>
    <scope>NUCLEOTIDE SEQUENCE [LARGE SCALE GENOMIC DNA]</scope>
</reference>
<name>A0AAV4QHL7_9ARAC</name>
<proteinExistence type="predicted"/>
<keyword evidence="3" id="KW-1185">Reference proteome</keyword>
<comment type="caution">
    <text evidence="2">The sequence shown here is derived from an EMBL/GenBank/DDBJ whole genome shotgun (WGS) entry which is preliminary data.</text>
</comment>
<sequence>MKPLIRIKIKFLSRILQRHYYHCVSKECSKDTEDGHSSDIYDFPHGQLNIHHHNFEKPFTPTFKMHVETLVLLTYVKGLFYLIRRFRYRKDEYARYQKRH</sequence>